<dbReference type="EMBL" id="JACBAD010001767">
    <property type="protein sequence ID" value="KAF7134090.1"/>
    <property type="molecule type" value="Genomic_DNA"/>
</dbReference>
<comment type="caution">
    <text evidence="2">The sequence shown here is derived from an EMBL/GenBank/DDBJ whole genome shotgun (WGS) entry which is preliminary data.</text>
</comment>
<evidence type="ECO:0000313" key="2">
    <source>
        <dbReference type="EMBL" id="KAF7134090.1"/>
    </source>
</evidence>
<organism evidence="2 4">
    <name type="scientific">Aspergillus hiratsukae</name>
    <dbReference type="NCBI Taxonomy" id="1194566"/>
    <lineage>
        <taxon>Eukaryota</taxon>
        <taxon>Fungi</taxon>
        <taxon>Dikarya</taxon>
        <taxon>Ascomycota</taxon>
        <taxon>Pezizomycotina</taxon>
        <taxon>Eurotiomycetes</taxon>
        <taxon>Eurotiomycetidae</taxon>
        <taxon>Eurotiales</taxon>
        <taxon>Aspergillaceae</taxon>
        <taxon>Aspergillus</taxon>
        <taxon>Aspergillus subgen. Fumigati</taxon>
    </lineage>
</organism>
<dbReference type="Proteomes" id="UP000630445">
    <property type="component" value="Unassembled WGS sequence"/>
</dbReference>
<sequence>MRIRVGDIPIAQAFAPAIEKLFDILERASTVEANKQRKIREAADALAKEQKQKKQKNKKKAGAEPEPEPAPAAAPAHPEATDVDEGPSVWSASESESGWGSKDDEWMDRFWRGKQIRSQSRSGRRSSPSIRTKGGDAV</sequence>
<protein>
    <submittedName>
        <fullName evidence="2">Uncharacterized protein</fullName>
    </submittedName>
</protein>
<dbReference type="Proteomes" id="UP000662466">
    <property type="component" value="Unassembled WGS sequence"/>
</dbReference>
<feature type="region of interest" description="Disordered" evidence="1">
    <location>
        <begin position="42"/>
        <end position="138"/>
    </location>
</feature>
<proteinExistence type="predicted"/>
<accession>A0A8H6UIE5</accession>
<feature type="compositionally biased region" description="Basic and acidic residues" evidence="1">
    <location>
        <begin position="101"/>
        <end position="111"/>
    </location>
</feature>
<evidence type="ECO:0000313" key="4">
    <source>
        <dbReference type="Proteomes" id="UP000630445"/>
    </source>
</evidence>
<feature type="compositionally biased region" description="Low complexity" evidence="1">
    <location>
        <begin position="116"/>
        <end position="131"/>
    </location>
</feature>
<keyword evidence="4" id="KW-1185">Reference proteome</keyword>
<gene>
    <name evidence="2" type="ORF">CNMCM5793_005719</name>
    <name evidence="3" type="ORF">CNMCM6106_006352</name>
</gene>
<reference evidence="2" key="1">
    <citation type="submission" date="2020-06" db="EMBL/GenBank/DDBJ databases">
        <title>Draft genome sequences of strains closely related to Aspergillus parafelis and Aspergillus hiratsukae.</title>
        <authorList>
            <person name="Dos Santos R.A.C."/>
            <person name="Rivero-Menendez O."/>
            <person name="Steenwyk J.L."/>
            <person name="Mead M.E."/>
            <person name="Goldman G.H."/>
            <person name="Alastruey-Izquierdo A."/>
            <person name="Rokas A."/>
        </authorList>
    </citation>
    <scope>NUCLEOTIDE SEQUENCE</scope>
    <source>
        <strain evidence="2">CNM-CM5793</strain>
        <strain evidence="3">CNM-CM6106</strain>
    </source>
</reference>
<name>A0A8H6UIE5_9EURO</name>
<feature type="compositionally biased region" description="Basic and acidic residues" evidence="1">
    <location>
        <begin position="42"/>
        <end position="52"/>
    </location>
</feature>
<dbReference type="AlphaFoldDB" id="A0A8H6UIE5"/>
<dbReference type="OrthoDB" id="10554472at2759"/>
<evidence type="ECO:0000313" key="3">
    <source>
        <dbReference type="EMBL" id="KAF7172059.1"/>
    </source>
</evidence>
<dbReference type="EMBL" id="JACBAF010001887">
    <property type="protein sequence ID" value="KAF7172059.1"/>
    <property type="molecule type" value="Genomic_DNA"/>
</dbReference>
<evidence type="ECO:0000256" key="1">
    <source>
        <dbReference type="SAM" id="MobiDB-lite"/>
    </source>
</evidence>
<feature type="compositionally biased region" description="Low complexity" evidence="1">
    <location>
        <begin position="88"/>
        <end position="100"/>
    </location>
</feature>